<sequence length="124" mass="13542">MRILSPLACKRPFDSIRSVVSSLVSPSSACYLPLSPSNWREGKRAIVSESGYLLIILFPMTLAPWPSSRDFFFFSFFALKCAAVHHVHVHAGLSCPISSPSFLPPPPANSLQALTVSSFTTEES</sequence>
<reference evidence="2" key="1">
    <citation type="journal article" date="2011" name="Genome Biol.">
        <title>Comparative and functional genomics provide insights into the pathogenicity of dermatophytic fungi.</title>
        <authorList>
            <person name="Burmester A."/>
            <person name="Shelest E."/>
            <person name="Gloeckner G."/>
            <person name="Heddergott C."/>
            <person name="Schindler S."/>
            <person name="Staib P."/>
            <person name="Heidel A."/>
            <person name="Felder M."/>
            <person name="Petzold A."/>
            <person name="Szafranski K."/>
            <person name="Feuermann M."/>
            <person name="Pedruzzi I."/>
            <person name="Priebe S."/>
            <person name="Groth M."/>
            <person name="Winkler R."/>
            <person name="Li W."/>
            <person name="Kniemeyer O."/>
            <person name="Schroeckh V."/>
            <person name="Hertweck C."/>
            <person name="Hube B."/>
            <person name="White T.C."/>
            <person name="Platzer M."/>
            <person name="Guthke R."/>
            <person name="Heitman J."/>
            <person name="Woestemeyer J."/>
            <person name="Zipfel P.F."/>
            <person name="Monod M."/>
            <person name="Brakhage A.A."/>
        </authorList>
    </citation>
    <scope>NUCLEOTIDE SEQUENCE [LARGE SCALE GENOMIC DNA]</scope>
    <source>
        <strain evidence="2">HKI 0517</strain>
    </source>
</reference>
<name>D4DEX3_TRIVH</name>
<dbReference type="Proteomes" id="UP000008383">
    <property type="component" value="Unassembled WGS sequence"/>
</dbReference>
<dbReference type="GeneID" id="9583989"/>
<dbReference type="KEGG" id="tve:TRV_05714"/>
<keyword evidence="2" id="KW-1185">Reference proteome</keyword>
<evidence type="ECO:0000313" key="1">
    <source>
        <dbReference type="EMBL" id="EFE39591.1"/>
    </source>
</evidence>
<gene>
    <name evidence="1" type="ORF">TRV_05714</name>
</gene>
<dbReference type="AlphaFoldDB" id="D4DEX3"/>
<organism evidence="1 2">
    <name type="scientific">Trichophyton verrucosum (strain HKI 0517)</name>
    <dbReference type="NCBI Taxonomy" id="663202"/>
    <lineage>
        <taxon>Eukaryota</taxon>
        <taxon>Fungi</taxon>
        <taxon>Dikarya</taxon>
        <taxon>Ascomycota</taxon>
        <taxon>Pezizomycotina</taxon>
        <taxon>Eurotiomycetes</taxon>
        <taxon>Eurotiomycetidae</taxon>
        <taxon>Onygenales</taxon>
        <taxon>Arthrodermataceae</taxon>
        <taxon>Trichophyton</taxon>
    </lineage>
</organism>
<protein>
    <submittedName>
        <fullName evidence="1">Uncharacterized protein</fullName>
    </submittedName>
</protein>
<dbReference type="EMBL" id="ACYE01000314">
    <property type="protein sequence ID" value="EFE39591.1"/>
    <property type="molecule type" value="Genomic_DNA"/>
</dbReference>
<accession>D4DEX3</accession>
<evidence type="ECO:0000313" key="2">
    <source>
        <dbReference type="Proteomes" id="UP000008383"/>
    </source>
</evidence>
<proteinExistence type="predicted"/>
<dbReference type="RefSeq" id="XP_003020209.1">
    <property type="nucleotide sequence ID" value="XM_003020163.1"/>
</dbReference>
<dbReference type="HOGENOM" id="CLU_2005565_0_0_1"/>
<comment type="caution">
    <text evidence="1">The sequence shown here is derived from an EMBL/GenBank/DDBJ whole genome shotgun (WGS) entry which is preliminary data.</text>
</comment>